<dbReference type="Pfam" id="PF00561">
    <property type="entry name" value="Abhydrolase_1"/>
    <property type="match status" value="1"/>
</dbReference>
<protein>
    <submittedName>
        <fullName evidence="2">Alpha/beta hydrolase fold protein</fullName>
    </submittedName>
</protein>
<dbReference type="Gene3D" id="3.40.50.1820">
    <property type="entry name" value="alpha/beta hydrolase"/>
    <property type="match status" value="1"/>
</dbReference>
<proteinExistence type="predicted"/>
<evidence type="ECO:0000313" key="2">
    <source>
        <dbReference type="EMBL" id="ADQ00155.1"/>
    </source>
</evidence>
<accession>E4PSC0</accession>
<dbReference type="Proteomes" id="UP000007077">
    <property type="component" value="Plasmid pHP-187"/>
</dbReference>
<dbReference type="AlphaFoldDB" id="E4PSC0"/>
<keyword evidence="2" id="KW-0378">Hydrolase</keyword>
<keyword evidence="2" id="KW-0614">Plasmid</keyword>
<dbReference type="PRINTS" id="PR00111">
    <property type="entry name" value="ABHYDROLASE"/>
</dbReference>
<evidence type="ECO:0000313" key="3">
    <source>
        <dbReference type="Proteomes" id="UP000007077"/>
    </source>
</evidence>
<geneLocation type="plasmid" evidence="2 3">
    <name>pHP-187</name>
</geneLocation>
<dbReference type="PATRIC" id="fig|225937.3.peg.4367"/>
<reference evidence="2 3" key="1">
    <citation type="journal article" date="2010" name="Stand. Genomic Sci.">
        <title>Complete genome sequence of Marinobacter adhaerens type strain (HP15), a diatom-interacting marine microorganism.</title>
        <authorList>
            <person name="Gardes A."/>
            <person name="Kaeppel E."/>
            <person name="Shehzad A."/>
            <person name="Seebah S."/>
            <person name="Teeling H."/>
            <person name="Yarza P."/>
            <person name="Glockner F.O."/>
            <person name="Grossart H.P."/>
            <person name="Ullrich M.S."/>
        </authorList>
    </citation>
    <scope>NUCLEOTIDE SEQUENCE [LARGE SCALE GENOMIC DNA]</scope>
    <source>
        <strain evidence="3">DSM 23420 / HP15</strain>
        <plasmid evidence="3">Plasmid pHP-187</plasmid>
    </source>
</reference>
<dbReference type="PANTHER" id="PTHR43798:SF5">
    <property type="entry name" value="MONOACYLGLYCEROL LIPASE ABHD6"/>
    <property type="match status" value="1"/>
</dbReference>
<dbReference type="HOGENOM" id="CLU_020336_13_9_6"/>
<evidence type="ECO:0000259" key="1">
    <source>
        <dbReference type="Pfam" id="PF00561"/>
    </source>
</evidence>
<dbReference type="SUPFAM" id="SSF53474">
    <property type="entry name" value="alpha/beta-Hydrolases"/>
    <property type="match status" value="1"/>
</dbReference>
<organism evidence="2 3">
    <name type="scientific">Marinobacter adhaerens (strain DSM 23420 / HP15)</name>
    <dbReference type="NCBI Taxonomy" id="225937"/>
    <lineage>
        <taxon>Bacteria</taxon>
        <taxon>Pseudomonadati</taxon>
        <taxon>Pseudomonadota</taxon>
        <taxon>Gammaproteobacteria</taxon>
        <taxon>Pseudomonadales</taxon>
        <taxon>Marinobacteraceae</taxon>
        <taxon>Marinobacter</taxon>
    </lineage>
</organism>
<dbReference type="InterPro" id="IPR029058">
    <property type="entry name" value="AB_hydrolase_fold"/>
</dbReference>
<dbReference type="KEGG" id="mad:HP15_p187g158"/>
<feature type="domain" description="AB hydrolase-1" evidence="1">
    <location>
        <begin position="92"/>
        <end position="205"/>
    </location>
</feature>
<dbReference type="GO" id="GO:0046464">
    <property type="term" value="P:acylglycerol catabolic process"/>
    <property type="evidence" value="ECO:0007669"/>
    <property type="project" value="TreeGrafter"/>
</dbReference>
<gene>
    <name evidence="2" type="ordered locus">HP15_p187g158</name>
</gene>
<dbReference type="EMBL" id="CP001980">
    <property type="protein sequence ID" value="ADQ00155.1"/>
    <property type="molecule type" value="Genomic_DNA"/>
</dbReference>
<dbReference type="InterPro" id="IPR050266">
    <property type="entry name" value="AB_hydrolase_sf"/>
</dbReference>
<dbReference type="InterPro" id="IPR000073">
    <property type="entry name" value="AB_hydrolase_1"/>
</dbReference>
<dbReference type="GO" id="GO:0047372">
    <property type="term" value="F:monoacylglycerol lipase activity"/>
    <property type="evidence" value="ECO:0007669"/>
    <property type="project" value="TreeGrafter"/>
</dbReference>
<dbReference type="PANTHER" id="PTHR43798">
    <property type="entry name" value="MONOACYLGLYCEROL LIPASE"/>
    <property type="match status" value="1"/>
</dbReference>
<dbReference type="GO" id="GO:0016020">
    <property type="term" value="C:membrane"/>
    <property type="evidence" value="ECO:0007669"/>
    <property type="project" value="TreeGrafter"/>
</dbReference>
<sequence length="345" mass="38265">MVRDDERLFTSLSAGAALVSGRYGQGLLCPCVLSWRHRQKSWENNMSTPLLNAWPAARAAQKYLLRVKRCEASIDGHRMVFYERGQPGPRSPTIVLVHGFAAMKENWVLWSQFLPKEWHLLVPDLPGFGESDYFPDACYQFETQAKRLQNWLSEFDTTKVHLVGSSMGGAIVAVLAHTLQPAPKSVTLLNSAGIPEHNQVDITAPFESNRDEILIPRSMGAVYQMLTKVGNGKPTISGLAMAGLLGPDLLSRTESLEHIFGDMVADAFAPARYLGVKTPPLQVQWGDRDTITPTSCSDWFITAVPHAEIHLFRGVGHLPMLEVPFRSAIVFEHFVRKYNSAGGVL</sequence>
<name>E4PSC0_MARAH</name>
<reference evidence="3" key="2">
    <citation type="submission" date="2010-02" db="EMBL/GenBank/DDBJ databases">
        <title>Complete genome sequence of Marinobacter adhaerens type strain (HP15).</title>
        <authorList>
            <person name="Gaerdes A.A.M."/>
            <person name="Kaeppel E."/>
            <person name="Shezad A."/>
            <person name="Seebah S."/>
            <person name="Teeling H."/>
            <person name="Yarza P."/>
            <person name="Gloeckner F.O."/>
            <person name="Ullrich M.S."/>
        </authorList>
    </citation>
    <scope>NUCLEOTIDE SEQUENCE [LARGE SCALE GENOMIC DNA]</scope>
    <source>
        <strain evidence="3">DSM 23420 / HP15</strain>
        <plasmid evidence="3">Plasmid pHP-187</plasmid>
    </source>
</reference>